<evidence type="ECO:0000256" key="1">
    <source>
        <dbReference type="SAM" id="MobiDB-lite"/>
    </source>
</evidence>
<comment type="caution">
    <text evidence="2">The sequence shown here is derived from an EMBL/GenBank/DDBJ whole genome shotgun (WGS) entry which is preliminary data.</text>
</comment>
<evidence type="ECO:0000313" key="2">
    <source>
        <dbReference type="EMBL" id="KAH1031627.1"/>
    </source>
</evidence>
<evidence type="ECO:0000313" key="3">
    <source>
        <dbReference type="Proteomes" id="UP000828251"/>
    </source>
</evidence>
<feature type="compositionally biased region" description="Polar residues" evidence="1">
    <location>
        <begin position="82"/>
        <end position="98"/>
    </location>
</feature>
<sequence>MDAAMKKMIKEHQGTVSKMVKNDQLGFDIYFLFRAVWEEFASKWRNSKYFYLEEDQAETSVAPTNENDNNKSRKGSTRENEASSNLERASSGSVSPQAVSWEHRSASYSKVVSLTQLTQINEGWNLPQYYSRPSHPLGISYSKLWKCSTKPPIEHVLHS</sequence>
<keyword evidence="3" id="KW-1185">Reference proteome</keyword>
<accession>A0A9D3ZFA9</accession>
<reference evidence="2 3" key="1">
    <citation type="journal article" date="2021" name="Plant Biotechnol. J.">
        <title>Multi-omics assisted identification of the key and species-specific regulatory components of drought-tolerant mechanisms in Gossypium stocksii.</title>
        <authorList>
            <person name="Yu D."/>
            <person name="Ke L."/>
            <person name="Zhang D."/>
            <person name="Wu Y."/>
            <person name="Sun Y."/>
            <person name="Mei J."/>
            <person name="Sun J."/>
            <person name="Sun Y."/>
        </authorList>
    </citation>
    <scope>NUCLEOTIDE SEQUENCE [LARGE SCALE GENOMIC DNA]</scope>
    <source>
        <strain evidence="3">cv. E1</strain>
        <tissue evidence="2">Leaf</tissue>
    </source>
</reference>
<gene>
    <name evidence="2" type="ORF">J1N35_043801</name>
</gene>
<protein>
    <submittedName>
        <fullName evidence="2">Uncharacterized protein</fullName>
    </submittedName>
</protein>
<feature type="compositionally biased region" description="Polar residues" evidence="1">
    <location>
        <begin position="58"/>
        <end position="67"/>
    </location>
</feature>
<proteinExistence type="predicted"/>
<dbReference type="Proteomes" id="UP000828251">
    <property type="component" value="Unassembled WGS sequence"/>
</dbReference>
<dbReference type="EMBL" id="JAIQCV010000013">
    <property type="protein sequence ID" value="KAH1031627.1"/>
    <property type="molecule type" value="Genomic_DNA"/>
</dbReference>
<feature type="compositionally biased region" description="Basic and acidic residues" evidence="1">
    <location>
        <begin position="68"/>
        <end position="81"/>
    </location>
</feature>
<dbReference type="AlphaFoldDB" id="A0A9D3ZFA9"/>
<feature type="region of interest" description="Disordered" evidence="1">
    <location>
        <begin position="58"/>
        <end position="98"/>
    </location>
</feature>
<organism evidence="2 3">
    <name type="scientific">Gossypium stocksii</name>
    <dbReference type="NCBI Taxonomy" id="47602"/>
    <lineage>
        <taxon>Eukaryota</taxon>
        <taxon>Viridiplantae</taxon>
        <taxon>Streptophyta</taxon>
        <taxon>Embryophyta</taxon>
        <taxon>Tracheophyta</taxon>
        <taxon>Spermatophyta</taxon>
        <taxon>Magnoliopsida</taxon>
        <taxon>eudicotyledons</taxon>
        <taxon>Gunneridae</taxon>
        <taxon>Pentapetalae</taxon>
        <taxon>rosids</taxon>
        <taxon>malvids</taxon>
        <taxon>Malvales</taxon>
        <taxon>Malvaceae</taxon>
        <taxon>Malvoideae</taxon>
        <taxon>Gossypium</taxon>
    </lineage>
</organism>
<name>A0A9D3ZFA9_9ROSI</name>